<protein>
    <submittedName>
        <fullName evidence="10">Auxin-induced in root cultures protein 12-like</fullName>
    </submittedName>
</protein>
<feature type="domain" description="DOMON" evidence="8">
    <location>
        <begin position="45"/>
        <end position="156"/>
    </location>
</feature>
<evidence type="ECO:0000256" key="2">
    <source>
        <dbReference type="ARBA" id="ARBA00022448"/>
    </source>
</evidence>
<dbReference type="Pfam" id="PF04526">
    <property type="entry name" value="DUF568"/>
    <property type="match status" value="1"/>
</dbReference>
<dbReference type="CDD" id="cd09629">
    <property type="entry name" value="DOMON_CIL1_like"/>
    <property type="match status" value="1"/>
</dbReference>
<feature type="region of interest" description="Disordered" evidence="5">
    <location>
        <begin position="185"/>
        <end position="210"/>
    </location>
</feature>
<keyword evidence="2" id="KW-0813">Transport</keyword>
<keyword evidence="6" id="KW-0812">Transmembrane</keyword>
<dbReference type="Proteomes" id="UP001515500">
    <property type="component" value="Chromosome 4"/>
</dbReference>
<evidence type="ECO:0000256" key="4">
    <source>
        <dbReference type="ARBA" id="ARBA00023136"/>
    </source>
</evidence>
<gene>
    <name evidence="10" type="primary">LOC120259252</name>
</gene>
<evidence type="ECO:0000256" key="7">
    <source>
        <dbReference type="SAM" id="SignalP"/>
    </source>
</evidence>
<dbReference type="PANTHER" id="PTHR23130">
    <property type="entry name" value="CYTOCHROME B561 AND DOMON DOMAIN-CONTAINING PROTEIN"/>
    <property type="match status" value="1"/>
</dbReference>
<evidence type="ECO:0000256" key="6">
    <source>
        <dbReference type="SAM" id="Phobius"/>
    </source>
</evidence>
<reference evidence="10" key="1">
    <citation type="submission" date="2025-08" db="UniProtKB">
        <authorList>
            <consortium name="RefSeq"/>
        </authorList>
    </citation>
    <scope>IDENTIFICATION</scope>
</reference>
<keyword evidence="9" id="KW-1185">Reference proteome</keyword>
<feature type="chain" id="PRO_5044317650" evidence="7">
    <location>
        <begin position="23"/>
        <end position="237"/>
    </location>
</feature>
<organism evidence="9 10">
    <name type="scientific">Dioscorea cayennensis subsp. rotundata</name>
    <name type="common">White Guinea yam</name>
    <name type="synonym">Dioscorea rotundata</name>
    <dbReference type="NCBI Taxonomy" id="55577"/>
    <lineage>
        <taxon>Eukaryota</taxon>
        <taxon>Viridiplantae</taxon>
        <taxon>Streptophyta</taxon>
        <taxon>Embryophyta</taxon>
        <taxon>Tracheophyta</taxon>
        <taxon>Spermatophyta</taxon>
        <taxon>Magnoliopsida</taxon>
        <taxon>Liliopsida</taxon>
        <taxon>Dioscoreales</taxon>
        <taxon>Dioscoreaceae</taxon>
        <taxon>Dioscorea</taxon>
    </lineage>
</organism>
<evidence type="ECO:0000256" key="1">
    <source>
        <dbReference type="ARBA" id="ARBA00004370"/>
    </source>
</evidence>
<name>A0AB40B6B6_DIOCR</name>
<evidence type="ECO:0000256" key="3">
    <source>
        <dbReference type="ARBA" id="ARBA00022729"/>
    </source>
</evidence>
<dbReference type="GeneID" id="120259252"/>
<dbReference type="InterPro" id="IPR005018">
    <property type="entry name" value="DOMON_domain"/>
</dbReference>
<feature type="signal peptide" evidence="7">
    <location>
        <begin position="1"/>
        <end position="22"/>
    </location>
</feature>
<dbReference type="AlphaFoldDB" id="A0AB40B6B6"/>
<evidence type="ECO:0000256" key="5">
    <source>
        <dbReference type="SAM" id="MobiDB-lite"/>
    </source>
</evidence>
<dbReference type="InterPro" id="IPR045265">
    <property type="entry name" value="AIR12_DOMON"/>
</dbReference>
<feature type="transmembrane region" description="Helical" evidence="6">
    <location>
        <begin position="219"/>
        <end position="236"/>
    </location>
</feature>
<dbReference type="RefSeq" id="XP_039122762.1">
    <property type="nucleotide sequence ID" value="XM_039266828.1"/>
</dbReference>
<accession>A0AB40B6B6</accession>
<evidence type="ECO:0000313" key="10">
    <source>
        <dbReference type="RefSeq" id="XP_039122762.1"/>
    </source>
</evidence>
<keyword evidence="3 7" id="KW-0732">Signal</keyword>
<evidence type="ECO:0000313" key="9">
    <source>
        <dbReference type="Proteomes" id="UP001515500"/>
    </source>
</evidence>
<keyword evidence="6" id="KW-1133">Transmembrane helix</keyword>
<comment type="subcellular location">
    <subcellularLocation>
        <location evidence="1">Membrane</location>
    </subcellularLocation>
</comment>
<dbReference type="PANTHER" id="PTHR23130:SF192">
    <property type="entry name" value="OS09G0501100 PROTEIN"/>
    <property type="match status" value="1"/>
</dbReference>
<keyword evidence="4 6" id="KW-0472">Membrane</keyword>
<dbReference type="PROSITE" id="PS50836">
    <property type="entry name" value="DOMON"/>
    <property type="match status" value="1"/>
</dbReference>
<proteinExistence type="predicted"/>
<evidence type="ECO:0000259" key="8">
    <source>
        <dbReference type="PROSITE" id="PS50836"/>
    </source>
</evidence>
<dbReference type="GO" id="GO:0016020">
    <property type="term" value="C:membrane"/>
    <property type="evidence" value="ECO:0007669"/>
    <property type="project" value="UniProtKB-SubCell"/>
</dbReference>
<sequence length="237" mass="25724">MATSLLFFFFFSFASLFSSSMALSCSSFSFSNNRTFVSCSSLPHLNATIHWTFDPSTSSLSLAFTAPPPSSSGWIAWAINPNSLTMIGSQALIAFNDPTIKPQTFNITGYSPIKPSPIDFPTSDLQSESSSTHLTLFAKLKLPQGLTSINQVWQVGTSVTSGLPDKHEMLPDNLQSMSKLDLTKGQRVTTATSTPTSPAPAPPSSAPSAAGSHRLLSKVRARVLFFIEFFLFFIYLF</sequence>